<proteinExistence type="predicted"/>
<dbReference type="GeneID" id="54278618"/>
<dbReference type="Proteomes" id="UP000799778">
    <property type="component" value="Unassembled WGS sequence"/>
</dbReference>
<feature type="transmembrane region" description="Helical" evidence="2">
    <location>
        <begin position="20"/>
        <end position="40"/>
    </location>
</feature>
<reference evidence="3" key="1">
    <citation type="journal article" date="2020" name="Stud. Mycol.">
        <title>101 Dothideomycetes genomes: a test case for predicting lifestyles and emergence of pathogens.</title>
        <authorList>
            <person name="Haridas S."/>
            <person name="Albert R."/>
            <person name="Binder M."/>
            <person name="Bloem J."/>
            <person name="Labutti K."/>
            <person name="Salamov A."/>
            <person name="Andreopoulos B."/>
            <person name="Baker S."/>
            <person name="Barry K."/>
            <person name="Bills G."/>
            <person name="Bluhm B."/>
            <person name="Cannon C."/>
            <person name="Castanera R."/>
            <person name="Culley D."/>
            <person name="Daum C."/>
            <person name="Ezra D."/>
            <person name="Gonzalez J."/>
            <person name="Henrissat B."/>
            <person name="Kuo A."/>
            <person name="Liang C."/>
            <person name="Lipzen A."/>
            <person name="Lutzoni F."/>
            <person name="Magnuson J."/>
            <person name="Mondo S."/>
            <person name="Nolan M."/>
            <person name="Ohm R."/>
            <person name="Pangilinan J."/>
            <person name="Park H.-J."/>
            <person name="Ramirez L."/>
            <person name="Alfaro M."/>
            <person name="Sun H."/>
            <person name="Tritt A."/>
            <person name="Yoshinaga Y."/>
            <person name="Zwiers L.-H."/>
            <person name="Turgeon B."/>
            <person name="Goodwin S."/>
            <person name="Spatafora J."/>
            <person name="Crous P."/>
            <person name="Grigoriev I."/>
        </authorList>
    </citation>
    <scope>NUCLEOTIDE SEQUENCE</scope>
    <source>
        <strain evidence="3">CBS 175.79</strain>
    </source>
</reference>
<dbReference type="EMBL" id="ML978068">
    <property type="protein sequence ID" value="KAF2017283.1"/>
    <property type="molecule type" value="Genomic_DNA"/>
</dbReference>
<gene>
    <name evidence="3" type="ORF">BU24DRAFT_147470</name>
</gene>
<evidence type="ECO:0000313" key="4">
    <source>
        <dbReference type="Proteomes" id="UP000799778"/>
    </source>
</evidence>
<dbReference type="AlphaFoldDB" id="A0A6A5XWI0"/>
<feature type="region of interest" description="Disordered" evidence="1">
    <location>
        <begin position="1"/>
        <end position="20"/>
    </location>
</feature>
<organism evidence="3 4">
    <name type="scientific">Aaosphaeria arxii CBS 175.79</name>
    <dbReference type="NCBI Taxonomy" id="1450172"/>
    <lineage>
        <taxon>Eukaryota</taxon>
        <taxon>Fungi</taxon>
        <taxon>Dikarya</taxon>
        <taxon>Ascomycota</taxon>
        <taxon>Pezizomycotina</taxon>
        <taxon>Dothideomycetes</taxon>
        <taxon>Pleosporomycetidae</taxon>
        <taxon>Pleosporales</taxon>
        <taxon>Pleosporales incertae sedis</taxon>
        <taxon>Aaosphaeria</taxon>
    </lineage>
</organism>
<keyword evidence="2" id="KW-1133">Transmembrane helix</keyword>
<accession>A0A6A5XWI0</accession>
<name>A0A6A5XWI0_9PLEO</name>
<evidence type="ECO:0000313" key="3">
    <source>
        <dbReference type="EMBL" id="KAF2017283.1"/>
    </source>
</evidence>
<protein>
    <submittedName>
        <fullName evidence="3">Uncharacterized protein</fullName>
    </submittedName>
</protein>
<evidence type="ECO:0000256" key="1">
    <source>
        <dbReference type="SAM" id="MobiDB-lite"/>
    </source>
</evidence>
<sequence>MKPRPSGFWSSVHPASCSTSTGGETVIIIIVIIIIIATIVKYQRKNKAKRLTVCTSIRYTRHPATTSTTAKSRNNSSTINQACAHTSRNFKYLCYVFSVCTISTTSTLVLLSILLSSLSEKVSCALMHALVALPSCAVHCPSPPLPFTFLPLRLRVFL</sequence>
<dbReference type="RefSeq" id="XP_033385622.1">
    <property type="nucleotide sequence ID" value="XM_033521221.1"/>
</dbReference>
<keyword evidence="4" id="KW-1185">Reference proteome</keyword>
<keyword evidence="2" id="KW-0812">Transmembrane</keyword>
<evidence type="ECO:0000256" key="2">
    <source>
        <dbReference type="SAM" id="Phobius"/>
    </source>
</evidence>
<feature type="transmembrane region" description="Helical" evidence="2">
    <location>
        <begin position="92"/>
        <end position="115"/>
    </location>
</feature>
<keyword evidence="2" id="KW-0472">Membrane</keyword>